<proteinExistence type="predicted"/>
<accession>A0A151UEG8</accession>
<feature type="domain" description="hAT-like transposase RNase-H fold" evidence="1">
    <location>
        <begin position="60"/>
        <end position="137"/>
    </location>
</feature>
<gene>
    <name evidence="2" type="ORF">KK1_048384</name>
</gene>
<dbReference type="AlphaFoldDB" id="A0A151UEG8"/>
<evidence type="ECO:0000313" key="3">
    <source>
        <dbReference type="Proteomes" id="UP000075243"/>
    </source>
</evidence>
<dbReference type="InterPro" id="IPR025525">
    <property type="entry name" value="hAT-like_transposase_RNase-H"/>
</dbReference>
<evidence type="ECO:0000259" key="1">
    <source>
        <dbReference type="Pfam" id="PF14372"/>
    </source>
</evidence>
<evidence type="ECO:0000313" key="2">
    <source>
        <dbReference type="EMBL" id="KYP77707.1"/>
    </source>
</evidence>
<dbReference type="Gramene" id="C.cajan_47406.t">
    <property type="protein sequence ID" value="C.cajan_47406.t"/>
    <property type="gene ID" value="C.cajan_47406"/>
</dbReference>
<keyword evidence="3" id="KW-1185">Reference proteome</keyword>
<dbReference type="PANTHER" id="PTHR23272">
    <property type="entry name" value="BED FINGER-RELATED"/>
    <property type="match status" value="1"/>
</dbReference>
<dbReference type="GO" id="GO:0003677">
    <property type="term" value="F:DNA binding"/>
    <property type="evidence" value="ECO:0007669"/>
    <property type="project" value="InterPro"/>
</dbReference>
<sequence>ISHVSVKKNYFRDQNKLEKIISRIPNRVCLTFDVWMRNEGEEEKMCQFLKPFYMISNLISGSSYLTSNLYFMQVWKIEYILVEKLWNEDDTPKEMVRKIKQKFDKYWKEYNIGLAFGVILDPWLKYDFFKYCYTKLDAFSRRQD</sequence>
<protein>
    <submittedName>
        <fullName evidence="2">AC9 transposase</fullName>
    </submittedName>
</protein>
<dbReference type="InterPro" id="IPR012337">
    <property type="entry name" value="RNaseH-like_sf"/>
</dbReference>
<name>A0A151UEG8_CAJCA</name>
<comment type="caution">
    <text evidence="2">The sequence shown here is derived from an EMBL/GenBank/DDBJ whole genome shotgun (WGS) entry which is preliminary data.</text>
</comment>
<feature type="non-terminal residue" evidence="2">
    <location>
        <position position="1"/>
    </location>
</feature>
<dbReference type="Proteomes" id="UP000075243">
    <property type="component" value="Unassembled WGS sequence"/>
</dbReference>
<dbReference type="Pfam" id="PF14372">
    <property type="entry name" value="hAT-like_RNase-H"/>
    <property type="match status" value="1"/>
</dbReference>
<dbReference type="SUPFAM" id="SSF53098">
    <property type="entry name" value="Ribonuclease H-like"/>
    <property type="match status" value="1"/>
</dbReference>
<reference evidence="2" key="1">
    <citation type="journal article" date="2012" name="Nat. Biotechnol.">
        <title>Draft genome sequence of pigeonpea (Cajanus cajan), an orphan legume crop of resource-poor farmers.</title>
        <authorList>
            <person name="Varshney R.K."/>
            <person name="Chen W."/>
            <person name="Li Y."/>
            <person name="Bharti A.K."/>
            <person name="Saxena R.K."/>
            <person name="Schlueter J.A."/>
            <person name="Donoghue M.T."/>
            <person name="Azam S."/>
            <person name="Fan G."/>
            <person name="Whaley A.M."/>
            <person name="Farmer A.D."/>
            <person name="Sheridan J."/>
            <person name="Iwata A."/>
            <person name="Tuteja R."/>
            <person name="Penmetsa R.V."/>
            <person name="Wu W."/>
            <person name="Upadhyaya H.D."/>
            <person name="Yang S.P."/>
            <person name="Shah T."/>
            <person name="Saxena K.B."/>
            <person name="Michael T."/>
            <person name="McCombie W.R."/>
            <person name="Yang B."/>
            <person name="Zhang G."/>
            <person name="Yang H."/>
            <person name="Wang J."/>
            <person name="Spillane C."/>
            <person name="Cook D.R."/>
            <person name="May G.D."/>
            <person name="Xu X."/>
            <person name="Jackson S.A."/>
        </authorList>
    </citation>
    <scope>NUCLEOTIDE SEQUENCE [LARGE SCALE GENOMIC DNA]</scope>
</reference>
<dbReference type="PANTHER" id="PTHR23272:SF166">
    <property type="entry name" value="ZINC FINGER BED DOMAIN-CONTAINING PROTEIN RICESLEEPER 2-LIKE ISOFORM X1"/>
    <property type="match status" value="1"/>
</dbReference>
<dbReference type="EMBL" id="AGCT01030989">
    <property type="protein sequence ID" value="KYP77707.1"/>
    <property type="molecule type" value="Genomic_DNA"/>
</dbReference>
<organism evidence="2 3">
    <name type="scientific">Cajanus cajan</name>
    <name type="common">Pigeon pea</name>
    <name type="synonym">Cajanus indicus</name>
    <dbReference type="NCBI Taxonomy" id="3821"/>
    <lineage>
        <taxon>Eukaryota</taxon>
        <taxon>Viridiplantae</taxon>
        <taxon>Streptophyta</taxon>
        <taxon>Embryophyta</taxon>
        <taxon>Tracheophyta</taxon>
        <taxon>Spermatophyta</taxon>
        <taxon>Magnoliopsida</taxon>
        <taxon>eudicotyledons</taxon>
        <taxon>Gunneridae</taxon>
        <taxon>Pentapetalae</taxon>
        <taxon>rosids</taxon>
        <taxon>fabids</taxon>
        <taxon>Fabales</taxon>
        <taxon>Fabaceae</taxon>
        <taxon>Papilionoideae</taxon>
        <taxon>50 kb inversion clade</taxon>
        <taxon>NPAAA clade</taxon>
        <taxon>indigoferoid/millettioid clade</taxon>
        <taxon>Phaseoleae</taxon>
        <taxon>Cajanus</taxon>
    </lineage>
</organism>